<dbReference type="EMBL" id="JACBZR010000001">
    <property type="protein sequence ID" value="NYI80946.1"/>
    <property type="molecule type" value="Genomic_DNA"/>
</dbReference>
<evidence type="ECO:0000313" key="3">
    <source>
        <dbReference type="Proteomes" id="UP000564496"/>
    </source>
</evidence>
<evidence type="ECO:0000313" key="2">
    <source>
        <dbReference type="EMBL" id="NYI80946.1"/>
    </source>
</evidence>
<proteinExistence type="predicted"/>
<feature type="region of interest" description="Disordered" evidence="1">
    <location>
        <begin position="1"/>
        <end position="71"/>
    </location>
</feature>
<reference evidence="2 3" key="1">
    <citation type="submission" date="2020-07" db="EMBL/GenBank/DDBJ databases">
        <title>Sequencing the genomes of 1000 actinobacteria strains.</title>
        <authorList>
            <person name="Klenk H.-P."/>
        </authorList>
    </citation>
    <scope>NUCLEOTIDE SEQUENCE [LARGE SCALE GENOMIC DNA]</scope>
    <source>
        <strain evidence="2 3">DSM 26487</strain>
    </source>
</reference>
<keyword evidence="3" id="KW-1185">Reference proteome</keyword>
<name>A0A7Z0IVD4_9ACTN</name>
<dbReference type="Proteomes" id="UP000564496">
    <property type="component" value="Unassembled WGS sequence"/>
</dbReference>
<comment type="caution">
    <text evidence="2">The sequence shown here is derived from an EMBL/GenBank/DDBJ whole genome shotgun (WGS) entry which is preliminary data.</text>
</comment>
<sequence>MQQHPGGLRFEVGEGEVRKLGAAQRAGETEQDDRGVATPSDSAAVDRGQQPADLLGPDRMSGSAWRGTEDPVKSTAYLPNRLGLGRVVQAAAAVPVANRGAGQVDACR</sequence>
<dbReference type="AlphaFoldDB" id="A0A7Z0IVD4"/>
<evidence type="ECO:0000256" key="1">
    <source>
        <dbReference type="SAM" id="MobiDB-lite"/>
    </source>
</evidence>
<accession>A0A7Z0IVD4</accession>
<gene>
    <name evidence="2" type="ORF">BJ988_005594</name>
</gene>
<protein>
    <submittedName>
        <fullName evidence="2">Uncharacterized protein</fullName>
    </submittedName>
</protein>
<organism evidence="2 3">
    <name type="scientific">Nocardioides panzhihuensis</name>
    <dbReference type="NCBI Taxonomy" id="860243"/>
    <lineage>
        <taxon>Bacteria</taxon>
        <taxon>Bacillati</taxon>
        <taxon>Actinomycetota</taxon>
        <taxon>Actinomycetes</taxon>
        <taxon>Propionibacteriales</taxon>
        <taxon>Nocardioidaceae</taxon>
        <taxon>Nocardioides</taxon>
    </lineage>
</organism>